<evidence type="ECO:0000313" key="8">
    <source>
        <dbReference type="Ensembl" id="ENSXETP00000103289"/>
    </source>
</evidence>
<gene>
    <name evidence="8" type="primary">nudt8</name>
</gene>
<evidence type="ECO:0000256" key="1">
    <source>
        <dbReference type="ARBA" id="ARBA00001936"/>
    </source>
</evidence>
<dbReference type="GO" id="GO:0046872">
    <property type="term" value="F:metal ion binding"/>
    <property type="evidence" value="ECO:0007669"/>
    <property type="project" value="UniProtKB-KW"/>
</dbReference>
<evidence type="ECO:0000256" key="3">
    <source>
        <dbReference type="ARBA" id="ARBA00022723"/>
    </source>
</evidence>
<keyword evidence="3" id="KW-0479">Metal-binding</keyword>
<keyword evidence="4" id="KW-0378">Hydrolase</keyword>
<evidence type="ECO:0000256" key="4">
    <source>
        <dbReference type="ARBA" id="ARBA00022801"/>
    </source>
</evidence>
<organism evidence="8">
    <name type="scientific">Xenopus tropicalis</name>
    <name type="common">Western clawed frog</name>
    <name type="synonym">Silurana tropicalis</name>
    <dbReference type="NCBI Taxonomy" id="8364"/>
    <lineage>
        <taxon>Eukaryota</taxon>
        <taxon>Metazoa</taxon>
        <taxon>Chordata</taxon>
        <taxon>Craniata</taxon>
        <taxon>Vertebrata</taxon>
        <taxon>Euteleostomi</taxon>
        <taxon>Amphibia</taxon>
        <taxon>Batrachia</taxon>
        <taxon>Anura</taxon>
        <taxon>Pipoidea</taxon>
        <taxon>Pipidae</taxon>
        <taxon>Xenopodinae</taxon>
        <taxon>Xenopus</taxon>
        <taxon>Silurana</taxon>
    </lineage>
</organism>
<proteinExistence type="predicted"/>
<comment type="cofactor">
    <cofactor evidence="2">
        <name>Mg(2+)</name>
        <dbReference type="ChEBI" id="CHEBI:18420"/>
    </cofactor>
</comment>
<dbReference type="SUPFAM" id="SSF55811">
    <property type="entry name" value="Nudix"/>
    <property type="match status" value="1"/>
</dbReference>
<accession>A0A803J629</accession>
<sequence>MYCHLVATFMKAVIKNLHLVCQQEVTYFTGSFSVSASFWMSSPCVVFLPQSWDINCLDSMLLCTSFSRGFCGVYNFPCKIFSPETERRCREILSHTVLPPVASAGVLVTLCTFKGAPSFLYTLRSPQLRGRHKGDVSFPGGKRDSSDRDIIHTATREAEEELGISLKDNAVWGALKPITDWTGMVIVPVMANIGALEDLALNPNRDEVESLLTLSLSVACLDASRGYTYFRQQGHYSYTLPVFRLTKGYKVWGLTAMMTDSALSLLFPHLYRSFLCVSHKNS</sequence>
<comment type="cofactor">
    <cofactor evidence="1">
        <name>Mn(2+)</name>
        <dbReference type="ChEBI" id="CHEBI:29035"/>
    </cofactor>
</comment>
<name>A0A803J629_XENTR</name>
<keyword evidence="6" id="KW-0464">Manganese</keyword>
<evidence type="ECO:0000256" key="6">
    <source>
        <dbReference type="ARBA" id="ARBA00023211"/>
    </source>
</evidence>
<reference evidence="8" key="1">
    <citation type="journal article" date="2010" name="Science">
        <title>The genome of the Western clawed frog Xenopus tropicalis.</title>
        <authorList>
            <person name="Hellsten U."/>
            <person name="Harland R.M."/>
            <person name="Gilchrist M.J."/>
            <person name="Hendrix D."/>
            <person name="Jurka J."/>
            <person name="Kapitonov V."/>
            <person name="Ovcharenko I."/>
            <person name="Putnam N.H."/>
            <person name="Shu S."/>
            <person name="Taher L."/>
            <person name="Blitz I.L."/>
            <person name="Blumberg B."/>
            <person name="Dichmann D.S."/>
            <person name="Dubchak I."/>
            <person name="Amaya E."/>
            <person name="Detter J.C."/>
            <person name="Fletcher R."/>
            <person name="Gerhard D.S."/>
            <person name="Goodstein D."/>
            <person name="Graves T."/>
            <person name="Grigoriev I.V."/>
            <person name="Grimwood J."/>
            <person name="Kawashima T."/>
            <person name="Lindquist E."/>
            <person name="Lucas S.M."/>
            <person name="Mead P.E."/>
            <person name="Mitros T."/>
            <person name="Ogino H."/>
            <person name="Ohta Y."/>
            <person name="Poliakov A.V."/>
            <person name="Pollet N."/>
            <person name="Robert J."/>
            <person name="Salamov A."/>
            <person name="Sater A.K."/>
            <person name="Schmutz J."/>
            <person name="Terry A."/>
            <person name="Vize P.D."/>
            <person name="Warren W.C."/>
            <person name="Wells D."/>
            <person name="Wills A."/>
            <person name="Wilson R.K."/>
            <person name="Zimmerman L.B."/>
            <person name="Zorn A.M."/>
            <person name="Grainger R."/>
            <person name="Grammer T."/>
            <person name="Khokha M.K."/>
            <person name="Richardson P.M."/>
            <person name="Rokhsar D.S."/>
        </authorList>
    </citation>
    <scope>NUCLEOTIDE SEQUENCE [LARGE SCALE GENOMIC DNA]</scope>
    <source>
        <strain evidence="8">Nigerian</strain>
    </source>
</reference>
<dbReference type="FunCoup" id="A0A803J629">
    <property type="interactions" value="506"/>
</dbReference>
<keyword evidence="5" id="KW-0460">Magnesium</keyword>
<dbReference type="InterPro" id="IPR000086">
    <property type="entry name" value="NUDIX_hydrolase_dom"/>
</dbReference>
<evidence type="ECO:0000259" key="7">
    <source>
        <dbReference type="PROSITE" id="PS51462"/>
    </source>
</evidence>
<dbReference type="CDD" id="cd03426">
    <property type="entry name" value="NUDIX_CoAse_Nudt7"/>
    <property type="match status" value="1"/>
</dbReference>
<dbReference type="Gene3D" id="3.90.79.10">
    <property type="entry name" value="Nucleoside Triphosphate Pyrophosphohydrolase"/>
    <property type="match status" value="1"/>
</dbReference>
<dbReference type="InterPro" id="IPR045121">
    <property type="entry name" value="CoAse"/>
</dbReference>
<dbReference type="InParanoid" id="A0A803J629"/>
<feature type="domain" description="Nudix hydrolase" evidence="7">
    <location>
        <begin position="97"/>
        <end position="236"/>
    </location>
</feature>
<dbReference type="GeneTree" id="ENSGT00940000162775"/>
<dbReference type="InterPro" id="IPR015797">
    <property type="entry name" value="NUDIX_hydrolase-like_dom_sf"/>
</dbReference>
<dbReference type="AlphaFoldDB" id="A0A803J629"/>
<dbReference type="PANTHER" id="PTHR12992">
    <property type="entry name" value="NUDIX HYDROLASE"/>
    <property type="match status" value="1"/>
</dbReference>
<protein>
    <submittedName>
        <fullName evidence="8">Nudix hydrolase 8</fullName>
    </submittedName>
</protein>
<reference evidence="8" key="2">
    <citation type="submission" date="2021-03" db="UniProtKB">
        <authorList>
            <consortium name="Ensembl"/>
        </authorList>
    </citation>
    <scope>IDENTIFICATION</scope>
</reference>
<dbReference type="PROSITE" id="PS51462">
    <property type="entry name" value="NUDIX"/>
    <property type="match status" value="1"/>
</dbReference>
<dbReference type="PANTHER" id="PTHR12992:SF11">
    <property type="entry name" value="MITOCHONDRIAL COENZYME A DIPHOSPHATASE NUDT8"/>
    <property type="match status" value="1"/>
</dbReference>
<evidence type="ECO:0000256" key="2">
    <source>
        <dbReference type="ARBA" id="ARBA00001946"/>
    </source>
</evidence>
<dbReference type="Ensembl" id="ENSXETT00000108939">
    <property type="protein sequence ID" value="ENSXETP00000103289"/>
    <property type="gene ID" value="ENSXETG00000037933"/>
</dbReference>
<evidence type="ECO:0000256" key="5">
    <source>
        <dbReference type="ARBA" id="ARBA00022842"/>
    </source>
</evidence>
<dbReference type="Bgee" id="ENSXETG00000037933">
    <property type="expression patterns" value="Expressed in skeletal muscle tissue and 11 other cell types or tissues"/>
</dbReference>
<dbReference type="Pfam" id="PF00293">
    <property type="entry name" value="NUDIX"/>
    <property type="match status" value="1"/>
</dbReference>
<dbReference type="GO" id="GO:0010945">
    <property type="term" value="F:coenzyme A diphosphatase activity"/>
    <property type="evidence" value="ECO:0007669"/>
    <property type="project" value="InterPro"/>
</dbReference>